<feature type="compositionally biased region" description="Low complexity" evidence="1">
    <location>
        <begin position="310"/>
        <end position="342"/>
    </location>
</feature>
<accession>A0A3R7LYR9</accession>
<keyword evidence="3" id="KW-1185">Reference proteome</keyword>
<feature type="compositionally biased region" description="Low complexity" evidence="1">
    <location>
        <begin position="360"/>
        <end position="404"/>
    </location>
</feature>
<feature type="compositionally biased region" description="Polar residues" evidence="1">
    <location>
        <begin position="299"/>
        <end position="309"/>
    </location>
</feature>
<evidence type="ECO:0000256" key="1">
    <source>
        <dbReference type="SAM" id="MobiDB-lite"/>
    </source>
</evidence>
<dbReference type="STRING" id="6689.A0A3R7LYR9"/>
<dbReference type="Proteomes" id="UP000283509">
    <property type="component" value="Unassembled WGS sequence"/>
</dbReference>
<reference evidence="2 3" key="1">
    <citation type="submission" date="2018-04" db="EMBL/GenBank/DDBJ databases">
        <authorList>
            <person name="Zhang X."/>
            <person name="Yuan J."/>
            <person name="Li F."/>
            <person name="Xiang J."/>
        </authorList>
    </citation>
    <scope>NUCLEOTIDE SEQUENCE [LARGE SCALE GENOMIC DNA]</scope>
    <source>
        <tissue evidence="2">Muscle</tissue>
    </source>
</reference>
<feature type="compositionally biased region" description="Polar residues" evidence="1">
    <location>
        <begin position="348"/>
        <end position="359"/>
    </location>
</feature>
<protein>
    <submittedName>
        <fullName evidence="2">Putative E3 ubiquitin-protein ligase SMURF2 isoform X2</fullName>
    </submittedName>
</protein>
<name>A0A3R7LYR9_PENVA</name>
<comment type="caution">
    <text evidence="2">The sequence shown here is derived from an EMBL/GenBank/DDBJ whole genome shotgun (WGS) entry which is preliminary data.</text>
</comment>
<organism evidence="2 3">
    <name type="scientific">Penaeus vannamei</name>
    <name type="common">Whiteleg shrimp</name>
    <name type="synonym">Litopenaeus vannamei</name>
    <dbReference type="NCBI Taxonomy" id="6689"/>
    <lineage>
        <taxon>Eukaryota</taxon>
        <taxon>Metazoa</taxon>
        <taxon>Ecdysozoa</taxon>
        <taxon>Arthropoda</taxon>
        <taxon>Crustacea</taxon>
        <taxon>Multicrustacea</taxon>
        <taxon>Malacostraca</taxon>
        <taxon>Eumalacostraca</taxon>
        <taxon>Eucarida</taxon>
        <taxon>Decapoda</taxon>
        <taxon>Dendrobranchiata</taxon>
        <taxon>Penaeoidea</taxon>
        <taxon>Penaeidae</taxon>
        <taxon>Penaeus</taxon>
    </lineage>
</organism>
<dbReference type="PRINTS" id="PR01217">
    <property type="entry name" value="PRICHEXTENSN"/>
</dbReference>
<evidence type="ECO:0000313" key="3">
    <source>
        <dbReference type="Proteomes" id="UP000283509"/>
    </source>
</evidence>
<dbReference type="AlphaFoldDB" id="A0A3R7LYR9"/>
<gene>
    <name evidence="2" type="ORF">C7M84_019579</name>
</gene>
<feature type="region of interest" description="Disordered" evidence="1">
    <location>
        <begin position="162"/>
        <end position="287"/>
    </location>
</feature>
<evidence type="ECO:0000313" key="2">
    <source>
        <dbReference type="EMBL" id="ROT62594.1"/>
    </source>
</evidence>
<dbReference type="OrthoDB" id="6372453at2759"/>
<sequence>MSGAQSFVFDFTSDMEGWASYRGSWRWADRAHLNHTLPSGSSDDGFALLDEANNSDELYTPYVSAPFGATAVLRFFLRSQWQGSNTMYVSLMEPGQSSKLFLELSHYGSPMSNSWVTVSGEIPPMDNDVLRPLALSCTGVPLIRSRLTSMVKRQQLLQQSHRQQLLQQDTTEPQTTAAPTEPQTTQLLQQSHRAAQQTQTTAAPTEPQTTAAPTEPETTAAPTEPQTTAAPQTDSSTEPQTTAAPTAAPTEPQTTAAPTEPQTTAAPTEPQTTAAPTEPQTTAAPTEATTQLLQQTDNCSNRATDNSCSQTTAAPTEPQTTAAPTEPETTAAPTEPQTTAAPTEHKTTAAQQLLQQSHRQAAQQLPTEPQTTAAPTEPQTTAAPTEPQTTAAPTEPQTTEAPTTEGPPGPLIFDFQSSVQGWTLSEMNGAAWRRVTFDNTDHVVTEPPEGAKVLQVFPTHVFSGTTLAQSPLLEAVSETVRVKITFWMDGTHDFPTQLKVRKRTDFSTFDINPVMNLDPFGDQENHKWIAYSATMRYMTIGQTFTLNLEGSLGSNPNNSVAVNKVELEGVKAVQNDFANLVDFENGLFGWSTGNMDGGRWVLQSWSDLDPSLYVPKPSDGKNFLFVNRFDIHSGVISLESPPFPIQAGQRKKVHIKFWIRGSVVYPAALRLRKKSVNGAYDDLPFLNLAGYGDVDNPDWIFLDKQYYIPVDETEDAFQVCLPLEFEVGKG</sequence>
<dbReference type="EMBL" id="QCYY01003621">
    <property type="protein sequence ID" value="ROT62594.1"/>
    <property type="molecule type" value="Genomic_DNA"/>
</dbReference>
<proteinExistence type="predicted"/>
<reference evidence="2 3" key="2">
    <citation type="submission" date="2019-01" db="EMBL/GenBank/DDBJ databases">
        <title>The decoding of complex shrimp genome reveals the adaptation for benthos swimmer, frequently molting mechanism and breeding impact on genome.</title>
        <authorList>
            <person name="Sun Y."/>
            <person name="Gao Y."/>
            <person name="Yu Y."/>
        </authorList>
    </citation>
    <scope>NUCLEOTIDE SEQUENCE [LARGE SCALE GENOMIC DNA]</scope>
    <source>
        <tissue evidence="2">Muscle</tissue>
    </source>
</reference>
<feature type="region of interest" description="Disordered" evidence="1">
    <location>
        <begin position="299"/>
        <end position="412"/>
    </location>
</feature>